<dbReference type="AlphaFoldDB" id="A0AAV7MZE8"/>
<comment type="caution">
    <text evidence="1">The sequence shown here is derived from an EMBL/GenBank/DDBJ whole genome shotgun (WGS) entry which is preliminary data.</text>
</comment>
<keyword evidence="2" id="KW-1185">Reference proteome</keyword>
<dbReference type="EMBL" id="JANPWB010000013">
    <property type="protein sequence ID" value="KAJ1107794.1"/>
    <property type="molecule type" value="Genomic_DNA"/>
</dbReference>
<protein>
    <submittedName>
        <fullName evidence="1">Uncharacterized protein</fullName>
    </submittedName>
</protein>
<sequence>MVSDMFWAYRTTRNNVTGEVPFELMSGRKAGTREFPVWMRTVLDSCILAGKESVENGNVSRKCNKNNNGGARVGNLGRIQKGDWVKIRAKVSMWQKFCGPFKVKEVHRFFVVLENGEKWNLRKVAKYCDANSELVGEENCFANVQSSSENGCSSYMLMDDDALIHNKVEGGVEGGHASQLGVRCDGNYTSLRRTQRNHRTPVYLGDYVR</sequence>
<evidence type="ECO:0000313" key="1">
    <source>
        <dbReference type="EMBL" id="KAJ1107794.1"/>
    </source>
</evidence>
<evidence type="ECO:0000313" key="2">
    <source>
        <dbReference type="Proteomes" id="UP001066276"/>
    </source>
</evidence>
<gene>
    <name evidence="1" type="ORF">NDU88_005183</name>
</gene>
<organism evidence="1 2">
    <name type="scientific">Pleurodeles waltl</name>
    <name type="common">Iberian ribbed newt</name>
    <dbReference type="NCBI Taxonomy" id="8319"/>
    <lineage>
        <taxon>Eukaryota</taxon>
        <taxon>Metazoa</taxon>
        <taxon>Chordata</taxon>
        <taxon>Craniata</taxon>
        <taxon>Vertebrata</taxon>
        <taxon>Euteleostomi</taxon>
        <taxon>Amphibia</taxon>
        <taxon>Batrachia</taxon>
        <taxon>Caudata</taxon>
        <taxon>Salamandroidea</taxon>
        <taxon>Salamandridae</taxon>
        <taxon>Pleurodelinae</taxon>
        <taxon>Pleurodeles</taxon>
    </lineage>
</organism>
<accession>A0AAV7MZE8</accession>
<dbReference type="Proteomes" id="UP001066276">
    <property type="component" value="Chromosome 9"/>
</dbReference>
<proteinExistence type="predicted"/>
<reference evidence="1" key="1">
    <citation type="journal article" date="2022" name="bioRxiv">
        <title>Sequencing and chromosome-scale assembly of the giantPleurodeles waltlgenome.</title>
        <authorList>
            <person name="Brown T."/>
            <person name="Elewa A."/>
            <person name="Iarovenko S."/>
            <person name="Subramanian E."/>
            <person name="Araus A.J."/>
            <person name="Petzold A."/>
            <person name="Susuki M."/>
            <person name="Suzuki K.-i.T."/>
            <person name="Hayashi T."/>
            <person name="Toyoda A."/>
            <person name="Oliveira C."/>
            <person name="Osipova E."/>
            <person name="Leigh N.D."/>
            <person name="Simon A."/>
            <person name="Yun M.H."/>
        </authorList>
    </citation>
    <scope>NUCLEOTIDE SEQUENCE</scope>
    <source>
        <strain evidence="1">20211129_DDA</strain>
        <tissue evidence="1">Liver</tissue>
    </source>
</reference>
<name>A0AAV7MZE8_PLEWA</name>